<protein>
    <submittedName>
        <fullName evidence="1">Uncharacterized protein</fullName>
    </submittedName>
</protein>
<organism evidence="1 2">
    <name type="scientific">Aeromonas caviae</name>
    <name type="common">Aeromonas punctata</name>
    <dbReference type="NCBI Taxonomy" id="648"/>
    <lineage>
        <taxon>Bacteria</taxon>
        <taxon>Pseudomonadati</taxon>
        <taxon>Pseudomonadota</taxon>
        <taxon>Gammaproteobacteria</taxon>
        <taxon>Aeromonadales</taxon>
        <taxon>Aeromonadaceae</taxon>
        <taxon>Aeromonas</taxon>
    </lineage>
</organism>
<dbReference type="RefSeq" id="WP_270833765.1">
    <property type="nucleotide sequence ID" value="NZ_JAOCFK010000057.1"/>
</dbReference>
<name>A0AA42UG86_AERCA</name>
<gene>
    <name evidence="1" type="ORF">N5I20_23255</name>
</gene>
<reference evidence="1" key="1">
    <citation type="submission" date="2022-09" db="EMBL/GenBank/DDBJ databases">
        <title>Intensive care unit water sources are persistently colonized with multi-drug resistant bacteria and are the site of extensive horizontal gene transfer of antibiotic resistance genes.</title>
        <authorList>
            <person name="Diorio-Toth L."/>
        </authorList>
    </citation>
    <scope>NUCLEOTIDE SEQUENCE</scope>
    <source>
        <strain evidence="1">GD03710</strain>
    </source>
</reference>
<dbReference type="AlphaFoldDB" id="A0AA42UG86"/>
<evidence type="ECO:0000313" key="2">
    <source>
        <dbReference type="Proteomes" id="UP001161704"/>
    </source>
</evidence>
<dbReference type="Proteomes" id="UP001161704">
    <property type="component" value="Unassembled WGS sequence"/>
</dbReference>
<sequence length="77" mass="8486">MLKIKNFGNDRAVDSVTELQDALRTDYKGMHVSIVYSAKPHGMSRVVLVTVNDAGVITHTNNGTGPVNFDELDELRL</sequence>
<evidence type="ECO:0000313" key="1">
    <source>
        <dbReference type="EMBL" id="MDH1507958.1"/>
    </source>
</evidence>
<accession>A0AA42UG86</accession>
<comment type="caution">
    <text evidence="1">The sequence shown here is derived from an EMBL/GenBank/DDBJ whole genome shotgun (WGS) entry which is preliminary data.</text>
</comment>
<proteinExistence type="predicted"/>
<dbReference type="EMBL" id="JAOCIZ010000195">
    <property type="protein sequence ID" value="MDH1507958.1"/>
    <property type="molecule type" value="Genomic_DNA"/>
</dbReference>